<organism evidence="7 8">
    <name type="scientific">Thyridium curvatum</name>
    <dbReference type="NCBI Taxonomy" id="1093900"/>
    <lineage>
        <taxon>Eukaryota</taxon>
        <taxon>Fungi</taxon>
        <taxon>Dikarya</taxon>
        <taxon>Ascomycota</taxon>
        <taxon>Pezizomycotina</taxon>
        <taxon>Sordariomycetes</taxon>
        <taxon>Sordariomycetidae</taxon>
        <taxon>Thyridiales</taxon>
        <taxon>Thyridiaceae</taxon>
        <taxon>Thyridium</taxon>
    </lineage>
</organism>
<dbReference type="EMBL" id="SKBQ01000014">
    <property type="protein sequence ID" value="TPX17183.1"/>
    <property type="molecule type" value="Genomic_DNA"/>
</dbReference>
<feature type="binding site" evidence="5">
    <location>
        <position position="229"/>
    </location>
    <ligand>
        <name>AMP</name>
        <dbReference type="ChEBI" id="CHEBI:456215"/>
    </ligand>
</feature>
<dbReference type="Pfam" id="PF05191">
    <property type="entry name" value="ADK_lid"/>
    <property type="match status" value="1"/>
</dbReference>
<evidence type="ECO:0000259" key="6">
    <source>
        <dbReference type="Pfam" id="PF05191"/>
    </source>
</evidence>
<accession>A0A507BCD5</accession>
<evidence type="ECO:0000256" key="5">
    <source>
        <dbReference type="HAMAP-Rule" id="MF_03169"/>
    </source>
</evidence>
<dbReference type="InterPro" id="IPR027417">
    <property type="entry name" value="P-loop_NTPase"/>
</dbReference>
<dbReference type="GO" id="GO:0005759">
    <property type="term" value="C:mitochondrial matrix"/>
    <property type="evidence" value="ECO:0007669"/>
    <property type="project" value="UniProtKB-SubCell"/>
</dbReference>
<dbReference type="AlphaFoldDB" id="A0A507BCD5"/>
<dbReference type="SUPFAM" id="SSF52540">
    <property type="entry name" value="P-loop containing nucleoside triphosphate hydrolases"/>
    <property type="match status" value="1"/>
</dbReference>
<dbReference type="InterPro" id="IPR000850">
    <property type="entry name" value="Adenylat/UMP-CMP_kin"/>
</dbReference>
<feature type="binding site" evidence="5">
    <location>
        <position position="43"/>
    </location>
    <ligand>
        <name>AMP</name>
        <dbReference type="ChEBI" id="CHEBI:456215"/>
    </ligand>
</feature>
<feature type="binding site" evidence="5">
    <location>
        <position position="38"/>
    </location>
    <ligand>
        <name>AMP</name>
        <dbReference type="ChEBI" id="CHEBI:456215"/>
    </ligand>
</feature>
<dbReference type="PANTHER" id="PTHR23359">
    <property type="entry name" value="NUCLEOTIDE KINASE"/>
    <property type="match status" value="1"/>
</dbReference>
<feature type="binding site" evidence="5">
    <location>
        <begin position="64"/>
        <end position="66"/>
    </location>
    <ligand>
        <name>AMP</name>
        <dbReference type="ChEBI" id="CHEBI:456215"/>
    </ligand>
</feature>
<keyword evidence="3 5" id="KW-0418">Kinase</keyword>
<dbReference type="GO" id="GO:0006172">
    <property type="term" value="P:ADP biosynthetic process"/>
    <property type="evidence" value="ECO:0007669"/>
    <property type="project" value="UniProtKB-UniRule"/>
</dbReference>
<comment type="subcellular location">
    <subcellularLocation>
        <location evidence="5">Mitochondrion matrix</location>
    </subcellularLocation>
</comment>
<dbReference type="GO" id="GO:0005525">
    <property type="term" value="F:GTP binding"/>
    <property type="evidence" value="ECO:0007669"/>
    <property type="project" value="UniProtKB-KW"/>
</dbReference>
<feature type="region of interest" description="NMPbind" evidence="5">
    <location>
        <begin position="37"/>
        <end position="66"/>
    </location>
</feature>
<feature type="region of interest" description="LID" evidence="5">
    <location>
        <begin position="184"/>
        <end position="221"/>
    </location>
</feature>
<dbReference type="GO" id="GO:0046039">
    <property type="term" value="P:GTP metabolic process"/>
    <property type="evidence" value="ECO:0007669"/>
    <property type="project" value="UniProtKB-UniRule"/>
</dbReference>
<comment type="subunit">
    <text evidence="5">Monomer.</text>
</comment>
<evidence type="ECO:0000313" key="7">
    <source>
        <dbReference type="EMBL" id="TPX17183.1"/>
    </source>
</evidence>
<feature type="binding site" evidence="5">
    <location>
        <position position="155"/>
    </location>
    <ligand>
        <name>AMP</name>
        <dbReference type="ChEBI" id="CHEBI:456215"/>
    </ligand>
</feature>
<dbReference type="OrthoDB" id="439792at2759"/>
<dbReference type="InterPro" id="IPR007862">
    <property type="entry name" value="Adenylate_kinase_lid-dom"/>
</dbReference>
<keyword evidence="4 5" id="KW-0496">Mitochondrion</keyword>
<dbReference type="Gene3D" id="3.40.50.300">
    <property type="entry name" value="P-loop containing nucleotide triphosphate hydrolases"/>
    <property type="match status" value="1"/>
</dbReference>
<dbReference type="PROSITE" id="PS00113">
    <property type="entry name" value="ADENYLATE_KINASE"/>
    <property type="match status" value="1"/>
</dbReference>
<reference evidence="7 8" key="1">
    <citation type="submission" date="2019-06" db="EMBL/GenBank/DDBJ databases">
        <title>Draft genome sequence of the filamentous fungus Phialemoniopsis curvata isolated from diesel fuel.</title>
        <authorList>
            <person name="Varaljay V.A."/>
            <person name="Lyon W.J."/>
            <person name="Crouch A.L."/>
            <person name="Drake C.E."/>
            <person name="Hollomon J.M."/>
            <person name="Nadeau L.J."/>
            <person name="Nunn H.S."/>
            <person name="Stevenson B.S."/>
            <person name="Bojanowski C.L."/>
            <person name="Crookes-Goodson W.J."/>
        </authorList>
    </citation>
    <scope>NUCLEOTIDE SEQUENCE [LARGE SCALE GENOMIC DNA]</scope>
    <source>
        <strain evidence="7 8">D216</strain>
    </source>
</reference>
<proteinExistence type="inferred from homology"/>
<dbReference type="GO" id="GO:0046033">
    <property type="term" value="P:AMP metabolic process"/>
    <property type="evidence" value="ECO:0007669"/>
    <property type="project" value="UniProtKB-UniRule"/>
</dbReference>
<keyword evidence="8" id="KW-1185">Reference proteome</keyword>
<name>A0A507BCD5_9PEZI</name>
<evidence type="ECO:0000256" key="3">
    <source>
        <dbReference type="ARBA" id="ARBA00022777"/>
    </source>
</evidence>
<comment type="caution">
    <text evidence="7">The sequence shown here is derived from an EMBL/GenBank/DDBJ whole genome shotgun (WGS) entry which is preliminary data.</text>
</comment>
<dbReference type="GO" id="GO:0046899">
    <property type="term" value="F:nucleoside triphosphate adenylate kinase activity"/>
    <property type="evidence" value="ECO:0007669"/>
    <property type="project" value="UniProtKB-UniRule"/>
</dbReference>
<dbReference type="EC" id="2.7.4.10" evidence="5"/>
<dbReference type="Proteomes" id="UP000319257">
    <property type="component" value="Unassembled WGS sequence"/>
</dbReference>
<dbReference type="InParanoid" id="A0A507BCD5"/>
<evidence type="ECO:0000256" key="1">
    <source>
        <dbReference type="ARBA" id="ARBA00022679"/>
    </source>
</evidence>
<dbReference type="GO" id="GO:0046041">
    <property type="term" value="P:ITP metabolic process"/>
    <property type="evidence" value="ECO:0007669"/>
    <property type="project" value="UniProtKB-UniRule"/>
</dbReference>
<dbReference type="PRINTS" id="PR00094">
    <property type="entry name" value="ADENYLTKNASE"/>
</dbReference>
<dbReference type="FunCoup" id="A0A507BCD5">
    <property type="interactions" value="334"/>
</dbReference>
<feature type="binding site" evidence="5">
    <location>
        <position position="218"/>
    </location>
    <ligand>
        <name>AMP</name>
        <dbReference type="ChEBI" id="CHEBI:456215"/>
    </ligand>
</feature>
<evidence type="ECO:0000256" key="4">
    <source>
        <dbReference type="ARBA" id="ARBA00023128"/>
    </source>
</evidence>
<dbReference type="InterPro" id="IPR028586">
    <property type="entry name" value="AK3/Ak4_mitochondrial"/>
</dbReference>
<keyword evidence="2 5" id="KW-0547">Nucleotide-binding</keyword>
<feature type="binding site" evidence="5">
    <location>
        <position position="185"/>
    </location>
    <ligand>
        <name>GTP</name>
        <dbReference type="ChEBI" id="CHEBI:37565"/>
    </ligand>
</feature>
<keyword evidence="5" id="KW-0342">GTP-binding</keyword>
<dbReference type="Pfam" id="PF00406">
    <property type="entry name" value="ADK"/>
    <property type="match status" value="2"/>
</dbReference>
<sequence>MRLRKAARVILIGAPGVGKGTQSERLLQRFPQLSSISSGDLLRNNVKNRTPLGIKVESTMKAGGLVPDALILRLITNELNQRGWLFANKSSNIMTLSSSSISVDAQSFEAEQAAEAEAASFISSPTLSGQYSPPQPSEDPSASFLLDGFPRTATQADQLDEIIPINLVVSLKTPFKVIMERIAGRWVHEPSGRVYNDTFNAPKVAGLDDVTGEPLVRRMDDSEDVYRERFRKFEETSLPLLDHYDKKGVLWEVEGLSSDEISPKLFREFERRFVA</sequence>
<comment type="function">
    <text evidence="5">Involved in maintaining the homeostasis of cellular nucleotides by catalyzing the interconversion of nucleoside phosphates. Has GTP:AMP phosphotransferase and ITP:AMP phosphotransferase activities.</text>
</comment>
<feature type="binding site" evidence="5">
    <location>
        <begin position="148"/>
        <end position="151"/>
    </location>
    <ligand>
        <name>AMP</name>
        <dbReference type="ChEBI" id="CHEBI:456215"/>
    </ligand>
</feature>
<dbReference type="InterPro" id="IPR033690">
    <property type="entry name" value="Adenylat_kinase_CS"/>
</dbReference>
<dbReference type="STRING" id="1093900.A0A507BCD5"/>
<feature type="binding site" evidence="5">
    <location>
        <position position="258"/>
    </location>
    <ligand>
        <name>GTP</name>
        <dbReference type="ChEBI" id="CHEBI:37565"/>
    </ligand>
</feature>
<dbReference type="HAMAP" id="MF_03169">
    <property type="entry name" value="Adenylate_kinase_AK3"/>
    <property type="match status" value="1"/>
</dbReference>
<dbReference type="GO" id="GO:0005524">
    <property type="term" value="F:ATP binding"/>
    <property type="evidence" value="ECO:0007669"/>
    <property type="project" value="InterPro"/>
</dbReference>
<evidence type="ECO:0000256" key="2">
    <source>
        <dbReference type="ARBA" id="ARBA00022741"/>
    </source>
</evidence>
<dbReference type="CDD" id="cd01428">
    <property type="entry name" value="ADK"/>
    <property type="match status" value="1"/>
</dbReference>
<comment type="similarity">
    <text evidence="5">Belongs to the adenylate kinase family. AK3 subfamily.</text>
</comment>
<dbReference type="HAMAP" id="MF_00235">
    <property type="entry name" value="Adenylate_kinase_Adk"/>
    <property type="match status" value="1"/>
</dbReference>
<protein>
    <recommendedName>
        <fullName evidence="5">GTP:AMP phosphotransferase, mitochondrial</fullName>
        <ecNumber evidence="5">2.7.4.10</ecNumber>
    </recommendedName>
    <alternativeName>
        <fullName evidence="5">Adenylate kinase 3</fullName>
        <shortName evidence="5">AK 3</shortName>
    </alternativeName>
</protein>
<keyword evidence="1 5" id="KW-0808">Transferase</keyword>
<dbReference type="GO" id="GO:0004017">
    <property type="term" value="F:AMP kinase activity"/>
    <property type="evidence" value="ECO:0007669"/>
    <property type="project" value="InterPro"/>
</dbReference>
<gene>
    <name evidence="5" type="primary">ADK2</name>
    <name evidence="7" type="ORF">E0L32_003301</name>
</gene>
<comment type="catalytic activity">
    <reaction evidence="5">
        <text>a ribonucleoside 5'-triphosphate + AMP = a ribonucleoside 5'-diphosphate + ADP</text>
        <dbReference type="Rhea" id="RHEA:13749"/>
        <dbReference type="ChEBI" id="CHEBI:57930"/>
        <dbReference type="ChEBI" id="CHEBI:61557"/>
        <dbReference type="ChEBI" id="CHEBI:456215"/>
        <dbReference type="ChEBI" id="CHEBI:456216"/>
        <dbReference type="EC" id="2.7.4.10"/>
    </reaction>
</comment>
<evidence type="ECO:0000313" key="8">
    <source>
        <dbReference type="Proteomes" id="UP000319257"/>
    </source>
</evidence>
<feature type="domain" description="Adenylate kinase active site lid" evidence="6">
    <location>
        <begin position="185"/>
        <end position="220"/>
    </location>
</feature>
<feature type="binding site" evidence="5">
    <location>
        <begin position="194"/>
        <end position="195"/>
    </location>
    <ligand>
        <name>GTP</name>
        <dbReference type="ChEBI" id="CHEBI:37565"/>
    </ligand>
</feature>
<feature type="binding site" evidence="5">
    <location>
        <begin position="16"/>
        <end position="21"/>
    </location>
    <ligand>
        <name>GTP</name>
        <dbReference type="ChEBI" id="CHEBI:37565"/>
    </ligand>
</feature>
<comment type="domain">
    <text evidence="5">Consists of three domains, a large central CORE domain and two small peripheral domains, NMPbind and LID, which undergo movements during catalysis. The LID domain closes over the site of phosphoryl transfer upon GTP binding. Assembling and dissambling the active center during each catalytic cycle provides an effective means to prevent GTP hydrolysis.</text>
</comment>